<dbReference type="SUPFAM" id="SSF50985">
    <property type="entry name" value="RCC1/BLIP-II"/>
    <property type="match status" value="1"/>
</dbReference>
<dbReference type="EMBL" id="PGGS01001024">
    <property type="protein sequence ID" value="PNH01075.1"/>
    <property type="molecule type" value="Genomic_DNA"/>
</dbReference>
<organism evidence="1 2">
    <name type="scientific">Tetrabaena socialis</name>
    <dbReference type="NCBI Taxonomy" id="47790"/>
    <lineage>
        <taxon>Eukaryota</taxon>
        <taxon>Viridiplantae</taxon>
        <taxon>Chlorophyta</taxon>
        <taxon>core chlorophytes</taxon>
        <taxon>Chlorophyceae</taxon>
        <taxon>CS clade</taxon>
        <taxon>Chlamydomonadales</taxon>
        <taxon>Tetrabaenaceae</taxon>
        <taxon>Tetrabaena</taxon>
    </lineage>
</organism>
<evidence type="ECO:0000313" key="1">
    <source>
        <dbReference type="EMBL" id="PNH01075.1"/>
    </source>
</evidence>
<comment type="caution">
    <text evidence="1">The sequence shown here is derived from an EMBL/GenBank/DDBJ whole genome shotgun (WGS) entry which is preliminary data.</text>
</comment>
<gene>
    <name evidence="1" type="ORF">TSOC_013062</name>
</gene>
<dbReference type="InterPro" id="IPR009091">
    <property type="entry name" value="RCC1/BLIP-II"/>
</dbReference>
<protein>
    <submittedName>
        <fullName evidence="1">Uncharacterized protein</fullName>
    </submittedName>
</protein>
<dbReference type="Proteomes" id="UP000236333">
    <property type="component" value="Unassembled WGS sequence"/>
</dbReference>
<evidence type="ECO:0000313" key="2">
    <source>
        <dbReference type="Proteomes" id="UP000236333"/>
    </source>
</evidence>
<proteinExistence type="predicted"/>
<keyword evidence="2" id="KW-1185">Reference proteome</keyword>
<dbReference type="AlphaFoldDB" id="A0A2J7ZLC1"/>
<reference evidence="1 2" key="1">
    <citation type="journal article" date="2017" name="Mol. Biol. Evol.">
        <title>The 4-celled Tetrabaena socialis nuclear genome reveals the essential components for genetic control of cell number at the origin of multicellularity in the volvocine lineage.</title>
        <authorList>
            <person name="Featherston J."/>
            <person name="Arakaki Y."/>
            <person name="Hanschen E.R."/>
            <person name="Ferris P.J."/>
            <person name="Michod R.E."/>
            <person name="Olson B.J.S.C."/>
            <person name="Nozaki H."/>
            <person name="Durand P.M."/>
        </authorList>
    </citation>
    <scope>NUCLEOTIDE SEQUENCE [LARGE SCALE GENOMIC DNA]</scope>
    <source>
        <strain evidence="1 2">NIES-571</strain>
    </source>
</reference>
<accession>A0A2J7ZLC1</accession>
<name>A0A2J7ZLC1_9CHLO</name>
<dbReference type="OrthoDB" id="538768at2759"/>
<sequence>MGDALPSVDLGTGQQATAVTAGFWLTCVVTASSNLKCFGRGGSLGLGGNFDWGGSSDMGDDLPFVSLDGSTSAMLDGSIRLYHHHHHHHHGPYCHHRLSRLLEQ</sequence>